<evidence type="ECO:0000313" key="5">
    <source>
        <dbReference type="Proteomes" id="UP000789390"/>
    </source>
</evidence>
<gene>
    <name evidence="4" type="ORF">DGAL_LOCUS4010</name>
</gene>
<sequence>MCWISKSAVCLVKEDVAQGSSVSFLSTEMQKRRLIVLLLCVLSSSCVYCQLDNNYVEDEIDAKQVDAPTRGFFGKHWRHQIVDAQSKLSETNNETMAVSAIAEETSTDVEKSASREGKFFSLFTVVKFANDDCTTVSNDNGTCYSASECSARGGVASGSCAGGFGVCCTFSYTCGQTTYQNSSYFSNLNYPSNYDATGSCQLTVNKASSNVCQLRLDFIVMMLVQPETNDSNCNRDQFIVTGGSRVPSICGTNNGQHMYVETGLLGNSPITLTVVTSGTGFARQWRIKVTQLNCDSIGRAPNSCVQYYTGVSGTIQSFNYDGISGRQLSNQDYTICIRTESNFCSIAYSVCSGGVYSITGPTGGSATAVGTPIGALVGSTTCNTDWLTIPCASDNGRAIQRGNSVCQDRLCGDAFASVVQTTSGTVISSVRPFRVTVHFDGFEANVPTSVTNVQGQFNNRGFCLSYIQQPCTS</sequence>
<dbReference type="InterPro" id="IPR035914">
    <property type="entry name" value="Sperma_CUB_dom_sf"/>
</dbReference>
<feature type="domain" description="CUB" evidence="3">
    <location>
        <begin position="174"/>
        <end position="288"/>
    </location>
</feature>
<dbReference type="InterPro" id="IPR000859">
    <property type="entry name" value="CUB_dom"/>
</dbReference>
<protein>
    <recommendedName>
        <fullName evidence="3">CUB domain-containing protein</fullName>
    </recommendedName>
</protein>
<evidence type="ECO:0000256" key="2">
    <source>
        <dbReference type="PROSITE-ProRule" id="PRU00059"/>
    </source>
</evidence>
<name>A0A8J2WK34_9CRUS</name>
<dbReference type="PANTHER" id="PTHR33236:SF6">
    <property type="entry name" value="CUB DOMAIN-CONTAINING PROTEIN"/>
    <property type="match status" value="1"/>
</dbReference>
<evidence type="ECO:0000256" key="1">
    <source>
        <dbReference type="ARBA" id="ARBA00023157"/>
    </source>
</evidence>
<comment type="caution">
    <text evidence="4">The sequence shown here is derived from an EMBL/GenBank/DDBJ whole genome shotgun (WGS) entry which is preliminary data.</text>
</comment>
<dbReference type="PROSITE" id="PS01180">
    <property type="entry name" value="CUB"/>
    <property type="match status" value="1"/>
</dbReference>
<dbReference type="AlphaFoldDB" id="A0A8J2WK34"/>
<comment type="caution">
    <text evidence="2">Lacks conserved residue(s) required for the propagation of feature annotation.</text>
</comment>
<dbReference type="Proteomes" id="UP000789390">
    <property type="component" value="Unassembled WGS sequence"/>
</dbReference>
<keyword evidence="1 2" id="KW-1015">Disulfide bond</keyword>
<organism evidence="4 5">
    <name type="scientific">Daphnia galeata</name>
    <dbReference type="NCBI Taxonomy" id="27404"/>
    <lineage>
        <taxon>Eukaryota</taxon>
        <taxon>Metazoa</taxon>
        <taxon>Ecdysozoa</taxon>
        <taxon>Arthropoda</taxon>
        <taxon>Crustacea</taxon>
        <taxon>Branchiopoda</taxon>
        <taxon>Diplostraca</taxon>
        <taxon>Cladocera</taxon>
        <taxon>Anomopoda</taxon>
        <taxon>Daphniidae</taxon>
        <taxon>Daphnia</taxon>
    </lineage>
</organism>
<evidence type="ECO:0000259" key="3">
    <source>
        <dbReference type="PROSITE" id="PS01180"/>
    </source>
</evidence>
<dbReference type="Gene3D" id="2.60.120.290">
    <property type="entry name" value="Spermadhesin, CUB domain"/>
    <property type="match status" value="1"/>
</dbReference>
<dbReference type="Pfam" id="PF26080">
    <property type="entry name" value="CUB_animal"/>
    <property type="match status" value="1"/>
</dbReference>
<dbReference type="SUPFAM" id="SSF49854">
    <property type="entry name" value="Spermadhesin, CUB domain"/>
    <property type="match status" value="1"/>
</dbReference>
<dbReference type="PANTHER" id="PTHR33236">
    <property type="entry name" value="INTRAFLAGELLAR TRANSPORT PROTEIN 122 FAMILY PROTEIN-RELATED"/>
    <property type="match status" value="1"/>
</dbReference>
<reference evidence="4" key="1">
    <citation type="submission" date="2021-11" db="EMBL/GenBank/DDBJ databases">
        <authorList>
            <person name="Schell T."/>
        </authorList>
    </citation>
    <scope>NUCLEOTIDE SEQUENCE</scope>
    <source>
        <strain evidence="4">M5</strain>
    </source>
</reference>
<accession>A0A8J2WK34</accession>
<evidence type="ECO:0000313" key="4">
    <source>
        <dbReference type="EMBL" id="CAH0101672.1"/>
    </source>
</evidence>
<proteinExistence type="predicted"/>
<dbReference type="EMBL" id="CAKKLH010000064">
    <property type="protein sequence ID" value="CAH0101672.1"/>
    <property type="molecule type" value="Genomic_DNA"/>
</dbReference>
<dbReference type="OrthoDB" id="6382149at2759"/>
<keyword evidence="5" id="KW-1185">Reference proteome</keyword>
<feature type="disulfide bond" evidence="2">
    <location>
        <begin position="233"/>
        <end position="250"/>
    </location>
</feature>
<dbReference type="InterPro" id="IPR058698">
    <property type="entry name" value="CUB_metazoa"/>
</dbReference>